<dbReference type="Gene3D" id="2.60.40.10">
    <property type="entry name" value="Immunoglobulins"/>
    <property type="match status" value="1"/>
</dbReference>
<dbReference type="InterPro" id="IPR011123">
    <property type="entry name" value="Y_Y_Y"/>
</dbReference>
<dbReference type="PROSITE" id="PS00041">
    <property type="entry name" value="HTH_ARAC_FAMILY_1"/>
    <property type="match status" value="1"/>
</dbReference>
<keyword evidence="13" id="KW-1185">Reference proteome</keyword>
<dbReference type="PRINTS" id="PR00032">
    <property type="entry name" value="HTHARAC"/>
</dbReference>
<dbReference type="SMART" id="SM00342">
    <property type="entry name" value="HTH_ARAC"/>
    <property type="match status" value="1"/>
</dbReference>
<evidence type="ECO:0000259" key="9">
    <source>
        <dbReference type="PROSITE" id="PS01124"/>
    </source>
</evidence>
<sequence>MRIKDEWHQVRRFLRIIFITLITNHIALPAIGSVFKKGFTNDIYFDDQQRFYAGEQGVFLATGGLLKKILDSEELGEISSIVQVHYNFLLVSNLNGDVALFQISSQDVIFKSSVSSSNFCHSFKIYEEKHVLGQCGNTLYSFYISESTFDFREFAHDPLKSTVKYYDISLNNEVLVVDNDGFFHIFSNGKVRTKKIDLLKSCNIFYIKKYLVCESLDNINLISILNFSILMLKRSEYLDSSDILMKANDTHVVAIGEKIKLLHFDIENINFEDVLSFEHKFKMIDSIRKVFLKDNNLILLDSYEGVLEVPTMARAAITSDNSVFSDINLLKVVYNNSENDLIALSGGKIVRRTSSEVINISGINHINIHNNYLLAANTLSGEVYKVERSDSYGAAPVVSLLKNAERIISLENSLLLINSDGYIEWYLNDSLYTNKLIELSDMHIFDALKLENSLFFVTQKSGILEYHESSDSWTTWSIPGALTTITNCMIEDASGVIWICTDGKGLGYLDKATQSVVFIDSQFTGNSLFIRDAVEDTQGYLWLMTNTGLVRYDHKNQTTFKFGPEESIDDTDFEIAASINLADDQILVAGDQNNYKIDTRKMNAFVEQRRKHKYKALMVGLDITSRNSQHSVSEDSRLSRAIYEKLPLEFDYSEYIFQLEFASNSFLNSRILGFEYRLKGLTDAWTKATPEQSQVTFSTLPSGKYQFEVRVHDPKSFETQPITSVNIVVHPPFWLTWQAYLLYCITFLLLVWAGYQYRVKKLAELNDDLQRQVVKQSERVIQSNKRIKAVLNNMQHLFANVSHELRTPLSLIAGPLELVEDAVDTSKVKKEFDIIERNKNKLNELIDQLLAISKLNLSTFEGVEKIVLSDTVPFLVEPFSTLAKTRGMKLKFDANLCHATTYLTPGALDSVVNNLLSNAVKYGEEHSTITVFATCDEDKFTFSVHNVGEPLSPEQLDMIFNRFVRLERHEQVEGEGLGLSILNEIVLANGGKMSATSNRKTGTVFEVQLSLIDLDEEPSLSTETVCAQPKFELEPATSEVEIAPATSDDKRPHVLIVDDSHEMANFLQRALGADFACTQASNGHEAFQLAKQLLPDLILTDLMMPLVDGVELLKLVRSDENLSHIAVILMTAKEGDESRINAWSAYADDFVPKPFKVSELKLRLQRTLKLREALKRRYTESLDIQIEDKTNDEFTLHFSHPKDQAFYDNFIDVIANNYSDERFNRKAAADAMAVSERQLNRRLGSLIEYNFTEILRAYRLVEAKKLLREGKQIAETSYQVGFSSPSYFTNCFKQRFGVTPSQFVAELFAA</sequence>
<dbReference type="SUPFAM" id="SSF47384">
    <property type="entry name" value="Homodimeric domain of signal transducing histidine kinase"/>
    <property type="match status" value="1"/>
</dbReference>
<evidence type="ECO:0000256" key="6">
    <source>
        <dbReference type="ARBA" id="ARBA00023163"/>
    </source>
</evidence>
<dbReference type="SMART" id="SM00448">
    <property type="entry name" value="REC"/>
    <property type="match status" value="1"/>
</dbReference>
<evidence type="ECO:0000256" key="1">
    <source>
        <dbReference type="ARBA" id="ARBA00000085"/>
    </source>
</evidence>
<dbReference type="Pfam" id="PF00512">
    <property type="entry name" value="HisKA"/>
    <property type="match status" value="1"/>
</dbReference>
<dbReference type="Pfam" id="PF07495">
    <property type="entry name" value="Y_Y_Y"/>
    <property type="match status" value="1"/>
</dbReference>
<evidence type="ECO:0000313" key="13">
    <source>
        <dbReference type="Proteomes" id="UP001652504"/>
    </source>
</evidence>
<dbReference type="EC" id="2.7.13.3" evidence="2"/>
<dbReference type="RefSeq" id="WP_263711545.1">
    <property type="nucleotide sequence ID" value="NZ_JAOWKX010000003.1"/>
</dbReference>
<dbReference type="SUPFAM" id="SSF63829">
    <property type="entry name" value="Calcium-dependent phosphotriesterase"/>
    <property type="match status" value="1"/>
</dbReference>
<keyword evidence="8" id="KW-0472">Membrane</keyword>
<dbReference type="InterPro" id="IPR036890">
    <property type="entry name" value="HATPase_C_sf"/>
</dbReference>
<dbReference type="PROSITE" id="PS50110">
    <property type="entry name" value="RESPONSE_REGULATORY"/>
    <property type="match status" value="1"/>
</dbReference>
<dbReference type="InterPro" id="IPR018062">
    <property type="entry name" value="HTH_AraC-typ_CS"/>
</dbReference>
<dbReference type="CDD" id="cd17574">
    <property type="entry name" value="REC_OmpR"/>
    <property type="match status" value="1"/>
</dbReference>
<accession>A0ABT3A7Q8</accession>
<dbReference type="Gene3D" id="3.40.50.2300">
    <property type="match status" value="1"/>
</dbReference>
<feature type="transmembrane region" description="Helical" evidence="8">
    <location>
        <begin position="12"/>
        <end position="35"/>
    </location>
</feature>
<dbReference type="InterPro" id="IPR001789">
    <property type="entry name" value="Sig_transdc_resp-reg_receiver"/>
</dbReference>
<dbReference type="Gene3D" id="3.30.565.10">
    <property type="entry name" value="Histidine kinase-like ATPase, C-terminal domain"/>
    <property type="match status" value="1"/>
</dbReference>
<evidence type="ECO:0000313" key="12">
    <source>
        <dbReference type="EMBL" id="MCV2884317.1"/>
    </source>
</evidence>
<dbReference type="PROSITE" id="PS01124">
    <property type="entry name" value="HTH_ARAC_FAMILY_2"/>
    <property type="match status" value="1"/>
</dbReference>
<keyword evidence="8" id="KW-0812">Transmembrane</keyword>
<dbReference type="SUPFAM" id="SSF46689">
    <property type="entry name" value="Homeodomain-like"/>
    <property type="match status" value="1"/>
</dbReference>
<dbReference type="Gene3D" id="2.130.10.10">
    <property type="entry name" value="YVTN repeat-like/Quinoprotein amine dehydrogenase"/>
    <property type="match status" value="1"/>
</dbReference>
<evidence type="ECO:0000256" key="2">
    <source>
        <dbReference type="ARBA" id="ARBA00012438"/>
    </source>
</evidence>
<dbReference type="InterPro" id="IPR009057">
    <property type="entry name" value="Homeodomain-like_sf"/>
</dbReference>
<dbReference type="InterPro" id="IPR005467">
    <property type="entry name" value="His_kinase_dom"/>
</dbReference>
<keyword evidence="6" id="KW-0804">Transcription</keyword>
<evidence type="ECO:0000256" key="5">
    <source>
        <dbReference type="ARBA" id="ARBA00023125"/>
    </source>
</evidence>
<gene>
    <name evidence="12" type="ORF">OE749_06385</name>
</gene>
<organism evidence="12 13">
    <name type="scientific">Fluctibacter corallii</name>
    <dbReference type="NCBI Taxonomy" id="2984329"/>
    <lineage>
        <taxon>Bacteria</taxon>
        <taxon>Pseudomonadati</taxon>
        <taxon>Pseudomonadota</taxon>
        <taxon>Gammaproteobacteria</taxon>
        <taxon>Alteromonadales</taxon>
        <taxon>Alteromonadaceae</taxon>
        <taxon>Fluctibacter</taxon>
    </lineage>
</organism>
<keyword evidence="3 7" id="KW-0597">Phosphoprotein</keyword>
<comment type="catalytic activity">
    <reaction evidence="1">
        <text>ATP + protein L-histidine = ADP + protein N-phospho-L-histidine.</text>
        <dbReference type="EC" id="2.7.13.3"/>
    </reaction>
</comment>
<protein>
    <recommendedName>
        <fullName evidence="2">histidine kinase</fullName>
        <ecNumber evidence="2">2.7.13.3</ecNumber>
    </recommendedName>
</protein>
<comment type="caution">
    <text evidence="12">The sequence shown here is derived from an EMBL/GenBank/DDBJ whole genome shotgun (WGS) entry which is preliminary data.</text>
</comment>
<dbReference type="Pfam" id="PF02518">
    <property type="entry name" value="HATPase_c"/>
    <property type="match status" value="1"/>
</dbReference>
<dbReference type="Pfam" id="PF12833">
    <property type="entry name" value="HTH_18"/>
    <property type="match status" value="1"/>
</dbReference>
<dbReference type="Proteomes" id="UP001652504">
    <property type="component" value="Unassembled WGS sequence"/>
</dbReference>
<dbReference type="PANTHER" id="PTHR43547:SF2">
    <property type="entry name" value="HYBRID SIGNAL TRANSDUCTION HISTIDINE KINASE C"/>
    <property type="match status" value="1"/>
</dbReference>
<dbReference type="InterPro" id="IPR020449">
    <property type="entry name" value="Tscrpt_reg_AraC-type_HTH"/>
</dbReference>
<keyword evidence="4" id="KW-0805">Transcription regulation</keyword>
<reference evidence="12 13" key="1">
    <citation type="submission" date="2022-10" db="EMBL/GenBank/DDBJ databases">
        <title>Aestuariibacter sp. AA17 isolated from Montipora capitata coral fragment.</title>
        <authorList>
            <person name="Emsley S.A."/>
            <person name="Pfannmuller K.M."/>
            <person name="Loughran R.M."/>
            <person name="Shlafstein M."/>
            <person name="Papke E."/>
            <person name="Saw J.H."/>
            <person name="Ushijima B."/>
            <person name="Videau P."/>
        </authorList>
    </citation>
    <scope>NUCLEOTIDE SEQUENCE [LARGE SCALE GENOMIC DNA]</scope>
    <source>
        <strain evidence="12 13">AA17</strain>
    </source>
</reference>
<dbReference type="InterPro" id="IPR013783">
    <property type="entry name" value="Ig-like_fold"/>
</dbReference>
<dbReference type="SMART" id="SM00387">
    <property type="entry name" value="HATPase_c"/>
    <property type="match status" value="1"/>
</dbReference>
<dbReference type="InterPro" id="IPR011006">
    <property type="entry name" value="CheY-like_superfamily"/>
</dbReference>
<dbReference type="PANTHER" id="PTHR43547">
    <property type="entry name" value="TWO-COMPONENT HISTIDINE KINASE"/>
    <property type="match status" value="1"/>
</dbReference>
<feature type="domain" description="Histidine kinase" evidence="10">
    <location>
        <begin position="800"/>
        <end position="1013"/>
    </location>
</feature>
<dbReference type="SMART" id="SM00388">
    <property type="entry name" value="HisKA"/>
    <property type="match status" value="1"/>
</dbReference>
<dbReference type="Gene3D" id="1.10.10.60">
    <property type="entry name" value="Homeodomain-like"/>
    <property type="match status" value="1"/>
</dbReference>
<dbReference type="PROSITE" id="PS50109">
    <property type="entry name" value="HIS_KIN"/>
    <property type="match status" value="1"/>
</dbReference>
<dbReference type="Gene3D" id="1.10.287.130">
    <property type="match status" value="1"/>
</dbReference>
<keyword evidence="5" id="KW-0238">DNA-binding</keyword>
<evidence type="ECO:0000256" key="3">
    <source>
        <dbReference type="ARBA" id="ARBA00022553"/>
    </source>
</evidence>
<feature type="domain" description="HTH araC/xylS-type" evidence="9">
    <location>
        <begin position="1208"/>
        <end position="1306"/>
    </location>
</feature>
<dbReference type="Pfam" id="PF00072">
    <property type="entry name" value="Response_reg"/>
    <property type="match status" value="1"/>
</dbReference>
<evidence type="ECO:0000256" key="4">
    <source>
        <dbReference type="ARBA" id="ARBA00023015"/>
    </source>
</evidence>
<evidence type="ECO:0000259" key="10">
    <source>
        <dbReference type="PROSITE" id="PS50109"/>
    </source>
</evidence>
<proteinExistence type="predicted"/>
<feature type="modified residue" description="4-aspartylphosphate" evidence="7">
    <location>
        <position position="1101"/>
    </location>
</feature>
<dbReference type="SUPFAM" id="SSF52172">
    <property type="entry name" value="CheY-like"/>
    <property type="match status" value="1"/>
</dbReference>
<evidence type="ECO:0000256" key="7">
    <source>
        <dbReference type="PROSITE-ProRule" id="PRU00169"/>
    </source>
</evidence>
<evidence type="ECO:0000256" key="8">
    <source>
        <dbReference type="SAM" id="Phobius"/>
    </source>
</evidence>
<dbReference type="InterPro" id="IPR015943">
    <property type="entry name" value="WD40/YVTN_repeat-like_dom_sf"/>
</dbReference>
<dbReference type="CDD" id="cd00082">
    <property type="entry name" value="HisKA"/>
    <property type="match status" value="1"/>
</dbReference>
<dbReference type="SUPFAM" id="SSF55874">
    <property type="entry name" value="ATPase domain of HSP90 chaperone/DNA topoisomerase II/histidine kinase"/>
    <property type="match status" value="1"/>
</dbReference>
<keyword evidence="8" id="KW-1133">Transmembrane helix</keyword>
<dbReference type="InterPro" id="IPR018060">
    <property type="entry name" value="HTH_AraC"/>
</dbReference>
<evidence type="ECO:0000259" key="11">
    <source>
        <dbReference type="PROSITE" id="PS50110"/>
    </source>
</evidence>
<dbReference type="EMBL" id="JAOWKX010000003">
    <property type="protein sequence ID" value="MCV2884317.1"/>
    <property type="molecule type" value="Genomic_DNA"/>
</dbReference>
<name>A0ABT3A7Q8_9ALTE</name>
<dbReference type="InterPro" id="IPR003661">
    <property type="entry name" value="HisK_dim/P_dom"/>
</dbReference>
<dbReference type="InterPro" id="IPR036097">
    <property type="entry name" value="HisK_dim/P_sf"/>
</dbReference>
<dbReference type="InterPro" id="IPR003594">
    <property type="entry name" value="HATPase_dom"/>
</dbReference>
<feature type="domain" description="Response regulatory" evidence="11">
    <location>
        <begin position="1053"/>
        <end position="1168"/>
    </location>
</feature>